<keyword evidence="9" id="KW-1185">Reference proteome</keyword>
<evidence type="ECO:0000256" key="5">
    <source>
        <dbReference type="ARBA" id="ARBA00023242"/>
    </source>
</evidence>
<dbReference type="PROSITE" id="PS51088">
    <property type="entry name" value="TEA_2"/>
    <property type="match status" value="1"/>
</dbReference>
<proteinExistence type="inferred from homology"/>
<dbReference type="GO" id="GO:0000981">
    <property type="term" value="F:DNA-binding transcription factor activity, RNA polymerase II-specific"/>
    <property type="evidence" value="ECO:0007669"/>
    <property type="project" value="TreeGrafter"/>
</dbReference>
<dbReference type="InterPro" id="IPR000818">
    <property type="entry name" value="TEA/ATTS_dom"/>
</dbReference>
<sequence>MLSHIRTFLCEDAANSYEVAAKTPCLDEMEEKWPEDVEEAFLEAVEYLKSVGRRKFSINGKLCGRNELISRYVFKKTRKYRSRKQVSSHIQVWKNSKKPPCRTGKGDPMDKSKFSYFQTLLQENHSATADGRSLPSSPCQPQATPSMEASLCSSYNTDALSNPASFDRLPLSLLGNEWALLHHQQQQQQQIQPMSPVQGLSVLYPTTLATPAPSVTEGSSVPSSPSALLPPSQDKVVIWPNYFGLYLEAFSYATMTSEQRHVAKMREVHATLYPPIPVSALSYHTQCSLSPLFRKDMPPVAYMKIKLDMAAIESGTVTDACITESLDGRPLQCTSLVISFGRQVFAKAEAKASVFLNNQHVYHFDFVSSFIGAYLNNVKLLGDPQAIENSLRNLTVCQTYCNLISDVPLLVVLYEFDLGDGVVEPHWVSPSSLDPMLSISQQLADAEISSGSV</sequence>
<evidence type="ECO:0000313" key="9">
    <source>
        <dbReference type="Proteomes" id="UP001150569"/>
    </source>
</evidence>
<name>A0A9W8DYT5_9FUNG</name>
<dbReference type="GO" id="GO:0005634">
    <property type="term" value="C:nucleus"/>
    <property type="evidence" value="ECO:0007669"/>
    <property type="project" value="UniProtKB-SubCell"/>
</dbReference>
<comment type="subcellular location">
    <subcellularLocation>
        <location evidence="1">Nucleus</location>
    </subcellularLocation>
</comment>
<evidence type="ECO:0000256" key="1">
    <source>
        <dbReference type="ARBA" id="ARBA00004123"/>
    </source>
</evidence>
<evidence type="ECO:0000256" key="6">
    <source>
        <dbReference type="PROSITE-ProRule" id="PRU00505"/>
    </source>
</evidence>
<dbReference type="InterPro" id="IPR050937">
    <property type="entry name" value="TEC1_TEAD_TF"/>
</dbReference>
<dbReference type="Gene3D" id="6.10.20.40">
    <property type="entry name" value="TEA/ATTS domain"/>
    <property type="match status" value="1"/>
</dbReference>
<evidence type="ECO:0000256" key="3">
    <source>
        <dbReference type="ARBA" id="ARBA00023015"/>
    </source>
</evidence>
<reference evidence="8" key="1">
    <citation type="submission" date="2022-07" db="EMBL/GenBank/DDBJ databases">
        <title>Phylogenomic reconstructions and comparative analyses of Kickxellomycotina fungi.</title>
        <authorList>
            <person name="Reynolds N.K."/>
            <person name="Stajich J.E."/>
            <person name="Barry K."/>
            <person name="Grigoriev I.V."/>
            <person name="Crous P."/>
            <person name="Smith M.E."/>
        </authorList>
    </citation>
    <scope>NUCLEOTIDE SEQUENCE</scope>
    <source>
        <strain evidence="8">RSA 861</strain>
    </source>
</reference>
<evidence type="ECO:0000259" key="7">
    <source>
        <dbReference type="PROSITE" id="PS51088"/>
    </source>
</evidence>
<feature type="DNA-binding region" description="TEA" evidence="6">
    <location>
        <begin position="26"/>
        <end position="100"/>
    </location>
</feature>
<dbReference type="PANTHER" id="PTHR11834">
    <property type="entry name" value="TRANSCRIPTIONAL ENHANCER FACTOR TEF RELATED"/>
    <property type="match status" value="1"/>
</dbReference>
<dbReference type="PRINTS" id="PR00065">
    <property type="entry name" value="TEADOMAIN"/>
</dbReference>
<dbReference type="OrthoDB" id="10006572at2759"/>
<gene>
    <name evidence="8" type="ORF">IWQ60_005045</name>
</gene>
<dbReference type="PANTHER" id="PTHR11834:SF0">
    <property type="entry name" value="PROTEIN SCALLOPED"/>
    <property type="match status" value="1"/>
</dbReference>
<accession>A0A9W8DYT5</accession>
<evidence type="ECO:0000256" key="2">
    <source>
        <dbReference type="ARBA" id="ARBA00008421"/>
    </source>
</evidence>
<keyword evidence="5" id="KW-0539">Nucleus</keyword>
<organism evidence="8 9">
    <name type="scientific">Tieghemiomyces parasiticus</name>
    <dbReference type="NCBI Taxonomy" id="78921"/>
    <lineage>
        <taxon>Eukaryota</taxon>
        <taxon>Fungi</taxon>
        <taxon>Fungi incertae sedis</taxon>
        <taxon>Zoopagomycota</taxon>
        <taxon>Kickxellomycotina</taxon>
        <taxon>Dimargaritomycetes</taxon>
        <taxon>Dimargaritales</taxon>
        <taxon>Dimargaritaceae</taxon>
        <taxon>Tieghemiomyces</taxon>
    </lineage>
</organism>
<dbReference type="GO" id="GO:0000978">
    <property type="term" value="F:RNA polymerase II cis-regulatory region sequence-specific DNA binding"/>
    <property type="evidence" value="ECO:0007669"/>
    <property type="project" value="TreeGrafter"/>
</dbReference>
<evidence type="ECO:0000256" key="4">
    <source>
        <dbReference type="ARBA" id="ARBA00023163"/>
    </source>
</evidence>
<dbReference type="InterPro" id="IPR038096">
    <property type="entry name" value="TEA/ATTS_sf"/>
</dbReference>
<feature type="domain" description="TEA" evidence="7">
    <location>
        <begin position="26"/>
        <end position="100"/>
    </location>
</feature>
<dbReference type="Gene3D" id="2.70.50.80">
    <property type="match status" value="1"/>
</dbReference>
<comment type="similarity">
    <text evidence="2">Belongs to the TEC1 family.</text>
</comment>
<dbReference type="EMBL" id="JANBPT010000260">
    <property type="protein sequence ID" value="KAJ1924670.1"/>
    <property type="molecule type" value="Genomic_DNA"/>
</dbReference>
<dbReference type="Pfam" id="PF01285">
    <property type="entry name" value="TEA"/>
    <property type="match status" value="1"/>
</dbReference>
<dbReference type="GO" id="GO:0005667">
    <property type="term" value="C:transcription regulator complex"/>
    <property type="evidence" value="ECO:0007669"/>
    <property type="project" value="TreeGrafter"/>
</dbReference>
<keyword evidence="4" id="KW-0804">Transcription</keyword>
<dbReference type="AlphaFoldDB" id="A0A9W8DYT5"/>
<comment type="caution">
    <text evidence="8">The sequence shown here is derived from an EMBL/GenBank/DDBJ whole genome shotgun (WGS) entry which is preliminary data.</text>
</comment>
<protein>
    <recommendedName>
        <fullName evidence="7">TEA domain-containing protein</fullName>
    </recommendedName>
</protein>
<dbReference type="SMART" id="SM00426">
    <property type="entry name" value="TEA"/>
    <property type="match status" value="1"/>
</dbReference>
<evidence type="ECO:0000313" key="8">
    <source>
        <dbReference type="EMBL" id="KAJ1924670.1"/>
    </source>
</evidence>
<dbReference type="Proteomes" id="UP001150569">
    <property type="component" value="Unassembled WGS sequence"/>
</dbReference>
<keyword evidence="3" id="KW-0805">Transcription regulation</keyword>